<accession>A0A319E6Y3</accession>
<dbReference type="OrthoDB" id="10621264at2759"/>
<evidence type="ECO:0000313" key="2">
    <source>
        <dbReference type="Proteomes" id="UP000248423"/>
    </source>
</evidence>
<protein>
    <submittedName>
        <fullName evidence="1">Uncharacterized protein</fullName>
    </submittedName>
</protein>
<reference evidence="1 2" key="1">
    <citation type="submission" date="2018-02" db="EMBL/GenBank/DDBJ databases">
        <title>The genomes of Aspergillus section Nigri reveals drivers in fungal speciation.</title>
        <authorList>
            <consortium name="DOE Joint Genome Institute"/>
            <person name="Vesth T.C."/>
            <person name="Nybo J."/>
            <person name="Theobald S."/>
            <person name="Brandl J."/>
            <person name="Frisvad J.C."/>
            <person name="Nielsen K.F."/>
            <person name="Lyhne E.K."/>
            <person name="Kogle M.E."/>
            <person name="Kuo A."/>
            <person name="Riley R."/>
            <person name="Clum A."/>
            <person name="Nolan M."/>
            <person name="Lipzen A."/>
            <person name="Salamov A."/>
            <person name="Henrissat B."/>
            <person name="Wiebenga A."/>
            <person name="De vries R.P."/>
            <person name="Grigoriev I.V."/>
            <person name="Mortensen U.H."/>
            <person name="Andersen M.R."/>
            <person name="Baker S.E."/>
        </authorList>
    </citation>
    <scope>NUCLEOTIDE SEQUENCE [LARGE SCALE GENOMIC DNA]</scope>
    <source>
        <strain evidence="1 2">CBS 121057</strain>
    </source>
</reference>
<name>A0A319E6Y3_ASPSB</name>
<dbReference type="AlphaFoldDB" id="A0A319E6Y3"/>
<proteinExistence type="predicted"/>
<evidence type="ECO:0000313" key="1">
    <source>
        <dbReference type="EMBL" id="PYI05806.1"/>
    </source>
</evidence>
<keyword evidence="2" id="KW-1185">Reference proteome</keyword>
<organism evidence="1 2">
    <name type="scientific">Aspergillus sclerotiicarbonarius (strain CBS 121057 / IBT 28362)</name>
    <dbReference type="NCBI Taxonomy" id="1448318"/>
    <lineage>
        <taxon>Eukaryota</taxon>
        <taxon>Fungi</taxon>
        <taxon>Dikarya</taxon>
        <taxon>Ascomycota</taxon>
        <taxon>Pezizomycotina</taxon>
        <taxon>Eurotiomycetes</taxon>
        <taxon>Eurotiomycetidae</taxon>
        <taxon>Eurotiales</taxon>
        <taxon>Aspergillaceae</taxon>
        <taxon>Aspergillus</taxon>
        <taxon>Aspergillus subgen. Circumdati</taxon>
    </lineage>
</organism>
<dbReference type="EMBL" id="KZ826355">
    <property type="protein sequence ID" value="PYI05806.1"/>
    <property type="molecule type" value="Genomic_DNA"/>
</dbReference>
<dbReference type="Proteomes" id="UP000248423">
    <property type="component" value="Unassembled WGS sequence"/>
</dbReference>
<dbReference type="VEuPathDB" id="FungiDB:BO78DRAFT_470408"/>
<gene>
    <name evidence="1" type="ORF">BO78DRAFT_470408</name>
</gene>
<sequence>MGVIVTVGSPRVTGGRFAHMCHVHGPSALHARSDLGHPRPLAGEWRKDFPARNLRHRLKRIQELKSSVGTGWSVHLARMQLLCINGTRFWRNARLRYVGASAWPILTDRVVPGDTPQHASSDCLNSQYWQVQSEAELAVSTGRLKQESITQRTMDRDFAYPSPADQSAYDPTRATCRGQNPCCVETKRATDYEGSREVQVDGSRAVQQAATRGEQPSWRRLDVNGRSRRRHVPVAHCGLSQSAVDDGDGSLWDAQPLLL</sequence>